<sequence length="253" mass="29087">MNNYDKVKKSFGKQAEKFAAYHMSKVEYTDYLIGRINAEGNEHTLEVAAGTCICGRALAPYVKDVICLDLTEEMLEQGKKLAEKNHIQNISFVIGNAMKLPYDDGSFDLVITRLSLHHFTEPQKLFGEMQRVLKNGGKLVVWDMEAAAEELRESDDAIEKMRDDSHTRILSREEFVLLYQDEFDLQVKETTLVPVNLQSWMELTDTPVDIQKHIVELMTADINGGVKTGFEPYWKEGQIWFDHRWLLLIGVKK</sequence>
<dbReference type="AlphaFoldDB" id="A0A4V2F7U6"/>
<dbReference type="SUPFAM" id="SSF53335">
    <property type="entry name" value="S-adenosyl-L-methionine-dependent methyltransferases"/>
    <property type="match status" value="1"/>
</dbReference>
<dbReference type="Pfam" id="PF08241">
    <property type="entry name" value="Methyltransf_11"/>
    <property type="match status" value="1"/>
</dbReference>
<organism evidence="2 3">
    <name type="scientific">Cuneatibacter caecimuris</name>
    <dbReference type="NCBI Taxonomy" id="1796618"/>
    <lineage>
        <taxon>Bacteria</taxon>
        <taxon>Bacillati</taxon>
        <taxon>Bacillota</taxon>
        <taxon>Clostridia</taxon>
        <taxon>Lachnospirales</taxon>
        <taxon>Lachnospiraceae</taxon>
        <taxon>Cuneatibacter</taxon>
    </lineage>
</organism>
<evidence type="ECO:0000313" key="2">
    <source>
        <dbReference type="EMBL" id="RZT01059.1"/>
    </source>
</evidence>
<dbReference type="InterPro" id="IPR013216">
    <property type="entry name" value="Methyltransf_11"/>
</dbReference>
<dbReference type="CDD" id="cd02440">
    <property type="entry name" value="AdoMet_MTases"/>
    <property type="match status" value="1"/>
</dbReference>
<reference evidence="2 3" key="1">
    <citation type="submission" date="2019-02" db="EMBL/GenBank/DDBJ databases">
        <title>Genomic Encyclopedia of Type Strains, Phase IV (KMG-IV): sequencing the most valuable type-strain genomes for metagenomic binning, comparative biology and taxonomic classification.</title>
        <authorList>
            <person name="Goeker M."/>
        </authorList>
    </citation>
    <scope>NUCLEOTIDE SEQUENCE [LARGE SCALE GENOMIC DNA]</scope>
    <source>
        <strain evidence="2 3">DSM 29486</strain>
    </source>
</reference>
<comment type="caution">
    <text evidence="2">The sequence shown here is derived from an EMBL/GenBank/DDBJ whole genome shotgun (WGS) entry which is preliminary data.</text>
</comment>
<dbReference type="EMBL" id="SGXF01000002">
    <property type="protein sequence ID" value="RZT01059.1"/>
    <property type="molecule type" value="Genomic_DNA"/>
</dbReference>
<keyword evidence="3" id="KW-1185">Reference proteome</keyword>
<keyword evidence="2" id="KW-0808">Transferase</keyword>
<gene>
    <name evidence="2" type="ORF">EV209_1497</name>
</gene>
<dbReference type="Proteomes" id="UP000292927">
    <property type="component" value="Unassembled WGS sequence"/>
</dbReference>
<accession>A0A4V2F7U6</accession>
<dbReference type="OrthoDB" id="9772751at2"/>
<dbReference type="PANTHER" id="PTHR43591">
    <property type="entry name" value="METHYLTRANSFERASE"/>
    <property type="match status" value="1"/>
</dbReference>
<proteinExistence type="predicted"/>
<evidence type="ECO:0000313" key="3">
    <source>
        <dbReference type="Proteomes" id="UP000292927"/>
    </source>
</evidence>
<protein>
    <submittedName>
        <fullName evidence="2">Methyltransferase family protein</fullName>
    </submittedName>
</protein>
<dbReference type="InterPro" id="IPR029063">
    <property type="entry name" value="SAM-dependent_MTases_sf"/>
</dbReference>
<name>A0A4V2F7U6_9FIRM</name>
<dbReference type="RefSeq" id="WP_130434611.1">
    <property type="nucleotide sequence ID" value="NZ_SGXF01000002.1"/>
</dbReference>
<dbReference type="GO" id="GO:0008757">
    <property type="term" value="F:S-adenosylmethionine-dependent methyltransferase activity"/>
    <property type="evidence" value="ECO:0007669"/>
    <property type="project" value="InterPro"/>
</dbReference>
<evidence type="ECO:0000259" key="1">
    <source>
        <dbReference type="Pfam" id="PF08241"/>
    </source>
</evidence>
<feature type="domain" description="Methyltransferase type 11" evidence="1">
    <location>
        <begin position="45"/>
        <end position="141"/>
    </location>
</feature>
<dbReference type="Gene3D" id="3.40.50.150">
    <property type="entry name" value="Vaccinia Virus protein VP39"/>
    <property type="match status" value="1"/>
</dbReference>
<dbReference type="GO" id="GO:0032259">
    <property type="term" value="P:methylation"/>
    <property type="evidence" value="ECO:0007669"/>
    <property type="project" value="UniProtKB-KW"/>
</dbReference>
<keyword evidence="2" id="KW-0489">Methyltransferase</keyword>